<dbReference type="OrthoDB" id="1679820at2759"/>
<organism evidence="1 2">
    <name type="scientific">Trema orientale</name>
    <name type="common">Charcoal tree</name>
    <name type="synonym">Celtis orientalis</name>
    <dbReference type="NCBI Taxonomy" id="63057"/>
    <lineage>
        <taxon>Eukaryota</taxon>
        <taxon>Viridiplantae</taxon>
        <taxon>Streptophyta</taxon>
        <taxon>Embryophyta</taxon>
        <taxon>Tracheophyta</taxon>
        <taxon>Spermatophyta</taxon>
        <taxon>Magnoliopsida</taxon>
        <taxon>eudicotyledons</taxon>
        <taxon>Gunneridae</taxon>
        <taxon>Pentapetalae</taxon>
        <taxon>rosids</taxon>
        <taxon>fabids</taxon>
        <taxon>Rosales</taxon>
        <taxon>Cannabaceae</taxon>
        <taxon>Trema</taxon>
    </lineage>
</organism>
<reference evidence="2" key="1">
    <citation type="submission" date="2016-06" db="EMBL/GenBank/DDBJ databases">
        <title>Parallel loss of symbiosis genes in relatives of nitrogen-fixing non-legume Parasponia.</title>
        <authorList>
            <person name="Van Velzen R."/>
            <person name="Holmer R."/>
            <person name="Bu F."/>
            <person name="Rutten L."/>
            <person name="Van Zeijl A."/>
            <person name="Liu W."/>
            <person name="Santuari L."/>
            <person name="Cao Q."/>
            <person name="Sharma T."/>
            <person name="Shen D."/>
            <person name="Roswanjaya Y."/>
            <person name="Wardhani T."/>
            <person name="Kalhor M.S."/>
            <person name="Jansen J."/>
            <person name="Van den Hoogen J."/>
            <person name="Gungor B."/>
            <person name="Hartog M."/>
            <person name="Hontelez J."/>
            <person name="Verver J."/>
            <person name="Yang W.-C."/>
            <person name="Schijlen E."/>
            <person name="Repin R."/>
            <person name="Schilthuizen M."/>
            <person name="Schranz E."/>
            <person name="Heidstra R."/>
            <person name="Miyata K."/>
            <person name="Fedorova E."/>
            <person name="Kohlen W."/>
            <person name="Bisseling T."/>
            <person name="Smit S."/>
            <person name="Geurts R."/>
        </authorList>
    </citation>
    <scope>NUCLEOTIDE SEQUENCE [LARGE SCALE GENOMIC DNA]</scope>
    <source>
        <strain evidence="2">cv. RG33-2</strain>
    </source>
</reference>
<gene>
    <name evidence="1" type="ORF">TorRG33x02_174290</name>
</gene>
<evidence type="ECO:0000313" key="2">
    <source>
        <dbReference type="Proteomes" id="UP000237000"/>
    </source>
</evidence>
<protein>
    <submittedName>
        <fullName evidence="1">Uncharacterized protein</fullName>
    </submittedName>
</protein>
<dbReference type="Proteomes" id="UP000237000">
    <property type="component" value="Unassembled WGS sequence"/>
</dbReference>
<keyword evidence="2" id="KW-1185">Reference proteome</keyword>
<evidence type="ECO:0000313" key="1">
    <source>
        <dbReference type="EMBL" id="PON86780.1"/>
    </source>
</evidence>
<accession>A0A2P5EMK5</accession>
<comment type="caution">
    <text evidence="1">The sequence shown here is derived from an EMBL/GenBank/DDBJ whole genome shotgun (WGS) entry which is preliminary data.</text>
</comment>
<name>A0A2P5EMK5_TREOI</name>
<dbReference type="InParanoid" id="A0A2P5EMK5"/>
<feature type="non-terminal residue" evidence="1">
    <location>
        <position position="1"/>
    </location>
</feature>
<sequence>LTAFNVFLAKNTQADALAKLTSTKDAELLKIVPVEFLAKPSIEVEPQVTMTVHQKSTWMDPIMEYLI</sequence>
<dbReference type="AlphaFoldDB" id="A0A2P5EMK5"/>
<proteinExistence type="predicted"/>
<dbReference type="EMBL" id="JXTC01000126">
    <property type="protein sequence ID" value="PON86780.1"/>
    <property type="molecule type" value="Genomic_DNA"/>
</dbReference>